<keyword evidence="7" id="KW-0408">Iron</keyword>
<keyword evidence="4" id="KW-0256">Endoplasmic reticulum</keyword>
<evidence type="ECO:0000313" key="17">
    <source>
        <dbReference type="EMBL" id="GBL95698.1"/>
    </source>
</evidence>
<evidence type="ECO:0000259" key="16">
    <source>
        <dbReference type="Pfam" id="PF24858"/>
    </source>
</evidence>
<evidence type="ECO:0000256" key="3">
    <source>
        <dbReference type="ARBA" id="ARBA00022692"/>
    </source>
</evidence>
<feature type="domain" description="Alkylglycerol monooxygenase C-terminal" evidence="16">
    <location>
        <begin position="333"/>
        <end position="402"/>
    </location>
</feature>
<evidence type="ECO:0000256" key="2">
    <source>
        <dbReference type="ARBA" id="ARBA00004477"/>
    </source>
</evidence>
<comment type="subcellular location">
    <subcellularLocation>
        <location evidence="2">Endoplasmic reticulum membrane</location>
        <topology evidence="2">Multi-pass membrane protein</topology>
    </subcellularLocation>
</comment>
<evidence type="ECO:0000256" key="13">
    <source>
        <dbReference type="ARBA" id="ARBA00047556"/>
    </source>
</evidence>
<dbReference type="GO" id="GO:0008610">
    <property type="term" value="P:lipid biosynthetic process"/>
    <property type="evidence" value="ECO:0007669"/>
    <property type="project" value="InterPro"/>
</dbReference>
<evidence type="ECO:0000256" key="10">
    <source>
        <dbReference type="ARBA" id="ARBA00038190"/>
    </source>
</evidence>
<dbReference type="InterPro" id="IPR056853">
    <property type="entry name" value="AGMP_C"/>
</dbReference>
<dbReference type="GO" id="GO:0006643">
    <property type="term" value="P:membrane lipid metabolic process"/>
    <property type="evidence" value="ECO:0007669"/>
    <property type="project" value="TreeGrafter"/>
</dbReference>
<keyword evidence="18" id="KW-1185">Reference proteome</keyword>
<feature type="transmembrane region" description="Helical" evidence="14">
    <location>
        <begin position="360"/>
        <end position="379"/>
    </location>
</feature>
<dbReference type="Pfam" id="PF04116">
    <property type="entry name" value="FA_hydroxylase"/>
    <property type="match status" value="1"/>
</dbReference>
<dbReference type="InterPro" id="IPR006694">
    <property type="entry name" value="Fatty_acid_hydroxylase"/>
</dbReference>
<dbReference type="EC" id="1.14.16.5" evidence="11"/>
<organism evidence="17 18">
    <name type="scientific">Araneus ventricosus</name>
    <name type="common">Orbweaver spider</name>
    <name type="synonym">Epeira ventricosa</name>
    <dbReference type="NCBI Taxonomy" id="182803"/>
    <lineage>
        <taxon>Eukaryota</taxon>
        <taxon>Metazoa</taxon>
        <taxon>Ecdysozoa</taxon>
        <taxon>Arthropoda</taxon>
        <taxon>Chelicerata</taxon>
        <taxon>Arachnida</taxon>
        <taxon>Araneae</taxon>
        <taxon>Araneomorphae</taxon>
        <taxon>Entelegynae</taxon>
        <taxon>Araneoidea</taxon>
        <taxon>Araneidae</taxon>
        <taxon>Araneus</taxon>
    </lineage>
</organism>
<sequence>MEVVQETAKRFGYLFYVMDPRAHNYEKIDQVKDYYKEVAPLFFVTILLEQVVRYYQKKPLWRMSDTISNTFHGFLMDLSKIPFKGAEVWVYAWIYKNHRLIDLPWDSPWTWIACWFITDFCYYWMHRMIHQVNILWAIHETHHTPEDMMFTSPMRNHIFLLPIHWITYMPMALAIPPTTYLVHYQISIIYQYWLHSEIIDKLPAPLEYVLSTPSHHRAHHGRNRRYIDKNFGGFLIIWDRIFGTFEPEDPEEKPLYGCTTQMKSYNPLIVQTRHFKNIWNRFWEIEGIGNKLSVIFKGPGWSPGKPWTGNIEDIPHPPPHFEKYDPQLPPLSRCYAFIHFSFLVNAYYMLALNIPVLSKLTTGTTAAFIAYSCISMGFMLDKSRYAPPFEFLRCILYFVVDKIIFPEVRSFGIAPVIVMYANRTLAAMSIAFWISLYLYENLRKIYKEKNL</sequence>
<keyword evidence="6" id="KW-0560">Oxidoreductase</keyword>
<dbReference type="PANTHER" id="PTHR21624">
    <property type="entry name" value="STEROL DESATURASE-RELATED PROTEIN"/>
    <property type="match status" value="1"/>
</dbReference>
<keyword evidence="3 14" id="KW-0812">Transmembrane</keyword>
<keyword evidence="8" id="KW-0443">Lipid metabolism</keyword>
<reference evidence="17 18" key="1">
    <citation type="journal article" date="2019" name="Sci. Rep.">
        <title>Orb-weaving spider Araneus ventricosus genome elucidates the spidroin gene catalogue.</title>
        <authorList>
            <person name="Kono N."/>
            <person name="Nakamura H."/>
            <person name="Ohtoshi R."/>
            <person name="Moran D.A.P."/>
            <person name="Shinohara A."/>
            <person name="Yoshida Y."/>
            <person name="Fujiwara M."/>
            <person name="Mori M."/>
            <person name="Tomita M."/>
            <person name="Arakawa K."/>
        </authorList>
    </citation>
    <scope>NUCLEOTIDE SEQUENCE [LARGE SCALE GENOMIC DNA]</scope>
</reference>
<evidence type="ECO:0000256" key="14">
    <source>
        <dbReference type="SAM" id="Phobius"/>
    </source>
</evidence>
<evidence type="ECO:0000313" key="18">
    <source>
        <dbReference type="Proteomes" id="UP000499080"/>
    </source>
</evidence>
<dbReference type="Pfam" id="PF24858">
    <property type="entry name" value="AGMP_C"/>
    <property type="match status" value="1"/>
</dbReference>
<comment type="catalytic activity">
    <reaction evidence="13">
        <text>1-O-(1,2-saturated-alkyl)-sn-glycerol + (6R)-L-erythro-5,6,7,8-tetrahydrobiopterin + O2 = a 1-(1-hydroxyalkyl)-sn-glycerol + (6R)-L-erythro-6,7-dihydrobiopterin + H2O</text>
        <dbReference type="Rhea" id="RHEA:36255"/>
        <dbReference type="ChEBI" id="CHEBI:15377"/>
        <dbReference type="ChEBI" id="CHEBI:15379"/>
        <dbReference type="ChEBI" id="CHEBI:43120"/>
        <dbReference type="ChEBI" id="CHEBI:59560"/>
        <dbReference type="ChEBI" id="CHEBI:73418"/>
        <dbReference type="ChEBI" id="CHEBI:83957"/>
        <dbReference type="EC" id="1.14.16.5"/>
    </reaction>
</comment>
<feature type="transmembrane region" description="Helical" evidence="14">
    <location>
        <begin position="334"/>
        <end position="354"/>
    </location>
</feature>
<dbReference type="OrthoDB" id="6354873at2759"/>
<feature type="domain" description="Fatty acid hydroxylase" evidence="15">
    <location>
        <begin position="111"/>
        <end position="244"/>
    </location>
</feature>
<dbReference type="GO" id="GO:0005506">
    <property type="term" value="F:iron ion binding"/>
    <property type="evidence" value="ECO:0007669"/>
    <property type="project" value="InterPro"/>
</dbReference>
<keyword evidence="17" id="KW-0503">Monooxygenase</keyword>
<proteinExistence type="inferred from homology"/>
<feature type="transmembrane region" description="Helical" evidence="14">
    <location>
        <begin position="420"/>
        <end position="439"/>
    </location>
</feature>
<evidence type="ECO:0000259" key="15">
    <source>
        <dbReference type="Pfam" id="PF04116"/>
    </source>
</evidence>
<keyword evidence="9 14" id="KW-0472">Membrane</keyword>
<dbReference type="EMBL" id="BGPR01000114">
    <property type="protein sequence ID" value="GBL95698.1"/>
    <property type="molecule type" value="Genomic_DNA"/>
</dbReference>
<protein>
    <recommendedName>
        <fullName evidence="12">Alkylglycerol monooxygenase</fullName>
        <ecNumber evidence="11">1.14.16.5</ecNumber>
    </recommendedName>
</protein>
<gene>
    <name evidence="17" type="primary">AGMO_1</name>
    <name evidence="17" type="ORF">AVEN_656_1</name>
</gene>
<accession>A0A4Y2BUD7</accession>
<evidence type="ECO:0000256" key="1">
    <source>
        <dbReference type="ARBA" id="ARBA00001962"/>
    </source>
</evidence>
<evidence type="ECO:0000256" key="8">
    <source>
        <dbReference type="ARBA" id="ARBA00023098"/>
    </source>
</evidence>
<evidence type="ECO:0000256" key="9">
    <source>
        <dbReference type="ARBA" id="ARBA00023136"/>
    </source>
</evidence>
<dbReference type="InterPro" id="IPR051689">
    <property type="entry name" value="Sterol_desaturase/TMEM195"/>
</dbReference>
<dbReference type="GO" id="GO:0005789">
    <property type="term" value="C:endoplasmic reticulum membrane"/>
    <property type="evidence" value="ECO:0007669"/>
    <property type="project" value="UniProtKB-SubCell"/>
</dbReference>
<dbReference type="AlphaFoldDB" id="A0A4Y2BUD7"/>
<evidence type="ECO:0000256" key="12">
    <source>
        <dbReference type="ARBA" id="ARBA00040992"/>
    </source>
</evidence>
<evidence type="ECO:0000256" key="5">
    <source>
        <dbReference type="ARBA" id="ARBA00022989"/>
    </source>
</evidence>
<evidence type="ECO:0000256" key="11">
    <source>
        <dbReference type="ARBA" id="ARBA00039026"/>
    </source>
</evidence>
<dbReference type="PANTHER" id="PTHR21624:SF1">
    <property type="entry name" value="ALKYLGLYCEROL MONOOXYGENASE"/>
    <property type="match status" value="1"/>
</dbReference>
<comment type="cofactor">
    <cofactor evidence="1">
        <name>Fe cation</name>
        <dbReference type="ChEBI" id="CHEBI:24875"/>
    </cofactor>
</comment>
<dbReference type="GO" id="GO:0050479">
    <property type="term" value="F:glyceryl-ether monooxygenase activity"/>
    <property type="evidence" value="ECO:0007669"/>
    <property type="project" value="UniProtKB-EC"/>
</dbReference>
<evidence type="ECO:0000256" key="7">
    <source>
        <dbReference type="ARBA" id="ARBA00023004"/>
    </source>
</evidence>
<keyword evidence="5 14" id="KW-1133">Transmembrane helix</keyword>
<evidence type="ECO:0000256" key="6">
    <source>
        <dbReference type="ARBA" id="ARBA00023002"/>
    </source>
</evidence>
<evidence type="ECO:0000256" key="4">
    <source>
        <dbReference type="ARBA" id="ARBA00022824"/>
    </source>
</evidence>
<dbReference type="Proteomes" id="UP000499080">
    <property type="component" value="Unassembled WGS sequence"/>
</dbReference>
<name>A0A4Y2BUD7_ARAVE</name>
<comment type="caution">
    <text evidence="17">The sequence shown here is derived from an EMBL/GenBank/DDBJ whole genome shotgun (WGS) entry which is preliminary data.</text>
</comment>
<comment type="similarity">
    <text evidence="10">Belongs to the sterol desaturase family. TMEM195 subfamily.</text>
</comment>